<keyword evidence="7 17" id="KW-0808">Transferase</keyword>
<accession>R7V416</accession>
<dbReference type="EMBL" id="KB295338">
    <property type="protein sequence ID" value="ELU13299.1"/>
    <property type="molecule type" value="Genomic_DNA"/>
</dbReference>
<dbReference type="NCBIfam" id="TIGR00235">
    <property type="entry name" value="udk"/>
    <property type="match status" value="1"/>
</dbReference>
<dbReference type="PANTHER" id="PTHR10285">
    <property type="entry name" value="URIDINE KINASE"/>
    <property type="match status" value="1"/>
</dbReference>
<reference evidence="21 23" key="2">
    <citation type="journal article" date="2013" name="Nature">
        <title>Insights into bilaterian evolution from three spiralian genomes.</title>
        <authorList>
            <person name="Simakov O."/>
            <person name="Marletaz F."/>
            <person name="Cho S.J."/>
            <person name="Edsinger-Gonzales E."/>
            <person name="Havlak P."/>
            <person name="Hellsten U."/>
            <person name="Kuo D.H."/>
            <person name="Larsson T."/>
            <person name="Lv J."/>
            <person name="Arendt D."/>
            <person name="Savage R."/>
            <person name="Osoegawa K."/>
            <person name="de Jong P."/>
            <person name="Grimwood J."/>
            <person name="Chapman J.A."/>
            <person name="Shapiro H."/>
            <person name="Aerts A."/>
            <person name="Otillar R.P."/>
            <person name="Terry A.Y."/>
            <person name="Boore J.L."/>
            <person name="Grigoriev I.V."/>
            <person name="Lindberg D.R."/>
            <person name="Seaver E.C."/>
            <person name="Weisblat D.A."/>
            <person name="Putnam N.H."/>
            <person name="Rokhsar D.S."/>
        </authorList>
    </citation>
    <scope>NUCLEOTIDE SEQUENCE</scope>
    <source>
        <strain evidence="21 23">I ESC-2004</strain>
    </source>
</reference>
<proteinExistence type="inferred from homology"/>
<dbReference type="CDD" id="cd02023">
    <property type="entry name" value="UMPK"/>
    <property type="match status" value="1"/>
</dbReference>
<keyword evidence="11" id="KW-0832">Ubl conjugation</keyword>
<evidence type="ECO:0000256" key="15">
    <source>
        <dbReference type="ARBA" id="ARBA00056790"/>
    </source>
</evidence>
<keyword evidence="5" id="KW-0963">Cytoplasm</keyword>
<evidence type="ECO:0000259" key="19">
    <source>
        <dbReference type="Pfam" id="PF00485"/>
    </source>
</evidence>
<dbReference type="HOGENOM" id="CLU_021278_0_1_1"/>
<dbReference type="InterPro" id="IPR000764">
    <property type="entry name" value="Uridine_kinase-like"/>
</dbReference>
<evidence type="ECO:0000256" key="10">
    <source>
        <dbReference type="ARBA" id="ARBA00022840"/>
    </source>
</evidence>
<protein>
    <recommendedName>
        <fullName evidence="17">Uridine kinase</fullName>
        <ecNumber evidence="17">2.7.1.48</ecNumber>
    </recommendedName>
</protein>
<dbReference type="CDD" id="cd06223">
    <property type="entry name" value="PRTases_typeI"/>
    <property type="match status" value="1"/>
</dbReference>
<comment type="catalytic activity">
    <reaction evidence="13 17">
        <text>cytidine + ATP = CMP + ADP + H(+)</text>
        <dbReference type="Rhea" id="RHEA:24674"/>
        <dbReference type="ChEBI" id="CHEBI:15378"/>
        <dbReference type="ChEBI" id="CHEBI:17562"/>
        <dbReference type="ChEBI" id="CHEBI:30616"/>
        <dbReference type="ChEBI" id="CHEBI:60377"/>
        <dbReference type="ChEBI" id="CHEBI:456216"/>
        <dbReference type="EC" id="2.7.1.48"/>
    </reaction>
</comment>
<feature type="domain" description="Phosphoribosyltransferase" evidence="20">
    <location>
        <begin position="290"/>
        <end position="493"/>
    </location>
</feature>
<sequence length="504" mass="56452">MLNPPSSAMALSGGKRRARTTSSSGTAAEGPVVRYGSRTIYTAGRPPWYDSHGQLKEPFVIGLSGGSASGKTTVARRIIEALDVQWVSLLSLDSFYKVLSPEQHKAASNNEYNFDHPDAFDFDLVAETLQRLKEGKNVEVPIYNFSTHSREKLKKTIYGANVVIFEGILAFCNTEAREAMDMKVFVDTDSDIRLARRLRRDISDRGRDIDGVIKQYEKFVKPAYDHYIEPTMTFADIIVPRGGENNIGVNLIVNLVHQQLKKRGFKLRSKLKQAAHIGQPMPNTLHVLEPTQQIKGLHTFIRNRETNRDEFIFYSNRLMRLLIEFALSLMPHKSVSVNTPQGFCYEGKRLDTTRLCGVSILRAGECLEPALSEVCKHIRLGKILIQTNLDTGEPELHYLRLPKDIKENHIMLMDATVATGAAAMMAIRVLLDHDVPEENILLVSLLMAESGVHSVAYAFPKVRLVTTAVDPDVNDQFHILPGIGNFGNRYFGTESKHSYNPQSA</sequence>
<evidence type="ECO:0000256" key="18">
    <source>
        <dbReference type="SAM" id="MobiDB-lite"/>
    </source>
</evidence>
<evidence type="ECO:0000313" key="21">
    <source>
        <dbReference type="EMBL" id="ELU13299.1"/>
    </source>
</evidence>
<evidence type="ECO:0000256" key="13">
    <source>
        <dbReference type="ARBA" id="ARBA00047436"/>
    </source>
</evidence>
<evidence type="ECO:0000256" key="5">
    <source>
        <dbReference type="ARBA" id="ARBA00022490"/>
    </source>
</evidence>
<dbReference type="SUPFAM" id="SSF53271">
    <property type="entry name" value="PRTase-like"/>
    <property type="match status" value="1"/>
</dbReference>
<dbReference type="SUPFAM" id="SSF52540">
    <property type="entry name" value="P-loop containing nucleoside triphosphate hydrolases"/>
    <property type="match status" value="1"/>
</dbReference>
<feature type="region of interest" description="Disordered" evidence="18">
    <location>
        <begin position="1"/>
        <end position="30"/>
    </location>
</feature>
<dbReference type="PRINTS" id="PR00988">
    <property type="entry name" value="URIDINKINASE"/>
</dbReference>
<evidence type="ECO:0000313" key="23">
    <source>
        <dbReference type="Proteomes" id="UP000014760"/>
    </source>
</evidence>
<dbReference type="OMA" id="EPQLHCE"/>
<dbReference type="Gene3D" id="3.40.50.300">
    <property type="entry name" value="P-loop containing nucleotide triphosphate hydrolases"/>
    <property type="match status" value="1"/>
</dbReference>
<keyword evidence="9 17" id="KW-0418">Kinase</keyword>
<evidence type="ECO:0000256" key="16">
    <source>
        <dbReference type="ARBA" id="ARBA00065923"/>
    </source>
</evidence>
<evidence type="ECO:0000256" key="2">
    <source>
        <dbReference type="ARBA" id="ARBA00004496"/>
    </source>
</evidence>
<evidence type="ECO:0000256" key="11">
    <source>
        <dbReference type="ARBA" id="ARBA00022843"/>
    </source>
</evidence>
<dbReference type="FunCoup" id="R7V416">
    <property type="interactions" value="1650"/>
</dbReference>
<comment type="function">
    <text evidence="15">May contribute to UTP accumulation needed for blast transformation and proliferation.</text>
</comment>
<comment type="subcellular location">
    <subcellularLocation>
        <location evidence="2">Cytoplasm</location>
    </subcellularLocation>
    <subcellularLocation>
        <location evidence="1">Nucleus</location>
    </subcellularLocation>
</comment>
<dbReference type="GO" id="GO:0044206">
    <property type="term" value="P:UMP salvage"/>
    <property type="evidence" value="ECO:0007669"/>
    <property type="project" value="UniProtKB-UniPathway"/>
</dbReference>
<name>R7V416_CAPTE</name>
<dbReference type="Proteomes" id="UP000014760">
    <property type="component" value="Unassembled WGS sequence"/>
</dbReference>
<dbReference type="InterPro" id="IPR029057">
    <property type="entry name" value="PRTase-like"/>
</dbReference>
<dbReference type="Gene3D" id="3.40.50.2020">
    <property type="match status" value="1"/>
</dbReference>
<evidence type="ECO:0000256" key="8">
    <source>
        <dbReference type="ARBA" id="ARBA00022741"/>
    </source>
</evidence>
<dbReference type="Pfam" id="PF00485">
    <property type="entry name" value="PRK"/>
    <property type="match status" value="1"/>
</dbReference>
<dbReference type="FunFam" id="3.40.50.300:FF:000200">
    <property type="entry name" value="Uridine-cytidine kinase"/>
    <property type="match status" value="1"/>
</dbReference>
<dbReference type="InterPro" id="IPR006083">
    <property type="entry name" value="PRK/URK"/>
</dbReference>
<dbReference type="UniPathway" id="UPA00574">
    <property type="reaction ID" value="UER00637"/>
</dbReference>
<evidence type="ECO:0000256" key="1">
    <source>
        <dbReference type="ARBA" id="ARBA00004123"/>
    </source>
</evidence>
<dbReference type="InterPro" id="IPR000836">
    <property type="entry name" value="PRTase_dom"/>
</dbReference>
<keyword evidence="12" id="KW-0539">Nucleus</keyword>
<comment type="similarity">
    <text evidence="4 17">Belongs to the uridine kinase family.</text>
</comment>
<evidence type="ECO:0000256" key="12">
    <source>
        <dbReference type="ARBA" id="ARBA00023242"/>
    </source>
</evidence>
<dbReference type="GO" id="GO:0005524">
    <property type="term" value="F:ATP binding"/>
    <property type="evidence" value="ECO:0007669"/>
    <property type="project" value="UniProtKB-KW"/>
</dbReference>
<dbReference type="GO" id="GO:0044211">
    <property type="term" value="P:CTP salvage"/>
    <property type="evidence" value="ECO:0007669"/>
    <property type="project" value="UniProtKB-UniPathway"/>
</dbReference>
<evidence type="ECO:0000256" key="9">
    <source>
        <dbReference type="ARBA" id="ARBA00022777"/>
    </source>
</evidence>
<dbReference type="UniPathway" id="UPA00579">
    <property type="reaction ID" value="UER00640"/>
</dbReference>
<dbReference type="AlphaFoldDB" id="R7V416"/>
<dbReference type="GO" id="GO:0004849">
    <property type="term" value="F:uridine kinase activity"/>
    <property type="evidence" value="ECO:0007669"/>
    <property type="project" value="UniProtKB-EC"/>
</dbReference>
<organism evidence="21">
    <name type="scientific">Capitella teleta</name>
    <name type="common">Polychaete worm</name>
    <dbReference type="NCBI Taxonomy" id="283909"/>
    <lineage>
        <taxon>Eukaryota</taxon>
        <taxon>Metazoa</taxon>
        <taxon>Spiralia</taxon>
        <taxon>Lophotrochozoa</taxon>
        <taxon>Annelida</taxon>
        <taxon>Polychaeta</taxon>
        <taxon>Sedentaria</taxon>
        <taxon>Scolecida</taxon>
        <taxon>Capitellidae</taxon>
        <taxon>Capitella</taxon>
    </lineage>
</organism>
<comment type="catalytic activity">
    <reaction evidence="14 17">
        <text>uridine + ATP = UMP + ADP + H(+)</text>
        <dbReference type="Rhea" id="RHEA:16825"/>
        <dbReference type="ChEBI" id="CHEBI:15378"/>
        <dbReference type="ChEBI" id="CHEBI:16704"/>
        <dbReference type="ChEBI" id="CHEBI:30616"/>
        <dbReference type="ChEBI" id="CHEBI:57865"/>
        <dbReference type="ChEBI" id="CHEBI:456216"/>
        <dbReference type="EC" id="2.7.1.48"/>
    </reaction>
</comment>
<keyword evidence="23" id="KW-1185">Reference proteome</keyword>
<evidence type="ECO:0000259" key="20">
    <source>
        <dbReference type="Pfam" id="PF14681"/>
    </source>
</evidence>
<comment type="pathway">
    <text evidence="3 17">Pyrimidine metabolism; UMP biosynthesis via salvage pathway; UMP from uridine: step 1/1.</text>
</comment>
<gene>
    <name evidence="21" type="ORF">CAPTEDRAFT_226373</name>
</gene>
<dbReference type="STRING" id="283909.R7V416"/>
<dbReference type="FunFam" id="3.40.50.2020:FF:000010">
    <property type="entry name" value="Uridine-cytidine kinase"/>
    <property type="match status" value="1"/>
</dbReference>
<reference evidence="22" key="3">
    <citation type="submission" date="2015-06" db="UniProtKB">
        <authorList>
            <consortium name="EnsemblMetazoa"/>
        </authorList>
    </citation>
    <scope>IDENTIFICATION</scope>
</reference>
<evidence type="ECO:0000313" key="22">
    <source>
        <dbReference type="EnsemblMetazoa" id="CapteP226373"/>
    </source>
</evidence>
<comment type="subunit">
    <text evidence="16">Interacts with RNF19B.</text>
</comment>
<dbReference type="GO" id="GO:0005737">
    <property type="term" value="C:cytoplasm"/>
    <property type="evidence" value="ECO:0007669"/>
    <property type="project" value="UniProtKB-SubCell"/>
</dbReference>
<dbReference type="GO" id="GO:0005634">
    <property type="term" value="C:nucleus"/>
    <property type="evidence" value="ECO:0007669"/>
    <property type="project" value="UniProtKB-SubCell"/>
</dbReference>
<dbReference type="NCBIfam" id="NF004018">
    <property type="entry name" value="PRK05480.1"/>
    <property type="match status" value="1"/>
</dbReference>
<dbReference type="EnsemblMetazoa" id="CapteT226373">
    <property type="protein sequence ID" value="CapteP226373"/>
    <property type="gene ID" value="CapteG226373"/>
</dbReference>
<evidence type="ECO:0000256" key="4">
    <source>
        <dbReference type="ARBA" id="ARBA00005408"/>
    </source>
</evidence>
<evidence type="ECO:0000256" key="17">
    <source>
        <dbReference type="RuleBase" id="RU003825"/>
    </source>
</evidence>
<evidence type="ECO:0000256" key="3">
    <source>
        <dbReference type="ARBA" id="ARBA00004690"/>
    </source>
</evidence>
<comment type="pathway">
    <text evidence="17">Pyrimidine metabolism; CTP biosynthesis via salvage pathway; CTP from cytidine: step 1/3.</text>
</comment>
<dbReference type="InterPro" id="IPR027417">
    <property type="entry name" value="P-loop_NTPase"/>
</dbReference>
<evidence type="ECO:0000256" key="14">
    <source>
        <dbReference type="ARBA" id="ARBA00048909"/>
    </source>
</evidence>
<reference evidence="23" key="1">
    <citation type="submission" date="2012-12" db="EMBL/GenBank/DDBJ databases">
        <authorList>
            <person name="Hellsten U."/>
            <person name="Grimwood J."/>
            <person name="Chapman J.A."/>
            <person name="Shapiro H."/>
            <person name="Aerts A."/>
            <person name="Otillar R.P."/>
            <person name="Terry A.Y."/>
            <person name="Boore J.L."/>
            <person name="Simakov O."/>
            <person name="Marletaz F."/>
            <person name="Cho S.-J."/>
            <person name="Edsinger-Gonzales E."/>
            <person name="Havlak P."/>
            <person name="Kuo D.-H."/>
            <person name="Larsson T."/>
            <person name="Lv J."/>
            <person name="Arendt D."/>
            <person name="Savage R."/>
            <person name="Osoegawa K."/>
            <person name="de Jong P."/>
            <person name="Lindberg D.R."/>
            <person name="Seaver E.C."/>
            <person name="Weisblat D.A."/>
            <person name="Putnam N.H."/>
            <person name="Grigoriev I.V."/>
            <person name="Rokhsar D.S."/>
        </authorList>
    </citation>
    <scope>NUCLEOTIDE SEQUENCE</scope>
    <source>
        <strain evidence="23">I ESC-2004</strain>
    </source>
</reference>
<keyword evidence="6" id="KW-0597">Phosphoprotein</keyword>
<feature type="domain" description="Phosphoribulokinase/uridine kinase" evidence="19">
    <location>
        <begin position="60"/>
        <end position="247"/>
    </location>
</feature>
<dbReference type="EC" id="2.7.1.48" evidence="17"/>
<keyword evidence="10 17" id="KW-0067">ATP-binding</keyword>
<dbReference type="OrthoDB" id="10257085at2759"/>
<keyword evidence="8 17" id="KW-0547">Nucleotide-binding</keyword>
<evidence type="ECO:0000256" key="6">
    <source>
        <dbReference type="ARBA" id="ARBA00022553"/>
    </source>
</evidence>
<evidence type="ECO:0000256" key="7">
    <source>
        <dbReference type="ARBA" id="ARBA00022679"/>
    </source>
</evidence>
<dbReference type="Pfam" id="PF14681">
    <property type="entry name" value="UPRTase"/>
    <property type="match status" value="1"/>
</dbReference>
<dbReference type="EMBL" id="AMQN01019122">
    <property type="status" value="NOT_ANNOTATED_CDS"/>
    <property type="molecule type" value="Genomic_DNA"/>
</dbReference>